<dbReference type="AlphaFoldDB" id="A0A7W4TJ00"/>
<evidence type="ECO:0000313" key="3">
    <source>
        <dbReference type="Proteomes" id="UP000533269"/>
    </source>
</evidence>
<evidence type="ECO:0000256" key="1">
    <source>
        <dbReference type="SAM" id="MobiDB-lite"/>
    </source>
</evidence>
<reference evidence="2 3" key="1">
    <citation type="submission" date="2020-08" db="EMBL/GenBank/DDBJ databases">
        <title>The Agave Microbiome: Exploring the role of microbial communities in plant adaptations to desert environments.</title>
        <authorList>
            <person name="Partida-Martinez L.P."/>
        </authorList>
    </citation>
    <scope>NUCLEOTIDE SEQUENCE [LARGE SCALE GENOMIC DNA]</scope>
    <source>
        <strain evidence="2 3">AS2.23</strain>
    </source>
</reference>
<feature type="region of interest" description="Disordered" evidence="1">
    <location>
        <begin position="29"/>
        <end position="76"/>
    </location>
</feature>
<organism evidence="2 3">
    <name type="scientific">Kineococcus radiotolerans</name>
    <dbReference type="NCBI Taxonomy" id="131568"/>
    <lineage>
        <taxon>Bacteria</taxon>
        <taxon>Bacillati</taxon>
        <taxon>Actinomycetota</taxon>
        <taxon>Actinomycetes</taxon>
        <taxon>Kineosporiales</taxon>
        <taxon>Kineosporiaceae</taxon>
        <taxon>Kineococcus</taxon>
    </lineage>
</organism>
<gene>
    <name evidence="2" type="ORF">FHR75_000617</name>
</gene>
<sequence>MPLRDPPLVTLVEPPLPLVVRAFVGEAMRSRYRSHGRPARDGRDCSDRASAQPVLSVPRPPRRPGPTRRAPDTLAP</sequence>
<comment type="caution">
    <text evidence="2">The sequence shown here is derived from an EMBL/GenBank/DDBJ whole genome shotgun (WGS) entry which is preliminary data.</text>
</comment>
<dbReference type="EMBL" id="JACHVY010000001">
    <property type="protein sequence ID" value="MBB2899829.1"/>
    <property type="molecule type" value="Genomic_DNA"/>
</dbReference>
<proteinExistence type="predicted"/>
<evidence type="ECO:0000313" key="2">
    <source>
        <dbReference type="EMBL" id="MBB2899829.1"/>
    </source>
</evidence>
<dbReference type="Proteomes" id="UP000533269">
    <property type="component" value="Unassembled WGS sequence"/>
</dbReference>
<accession>A0A7W4TJ00</accession>
<feature type="compositionally biased region" description="Basic and acidic residues" evidence="1">
    <location>
        <begin position="38"/>
        <end position="47"/>
    </location>
</feature>
<reference evidence="2 3" key="2">
    <citation type="submission" date="2020-08" db="EMBL/GenBank/DDBJ databases">
        <authorList>
            <person name="Partida-Martinez L."/>
            <person name="Huntemann M."/>
            <person name="Clum A."/>
            <person name="Wang J."/>
            <person name="Palaniappan K."/>
            <person name="Ritter S."/>
            <person name="Chen I.-M."/>
            <person name="Stamatis D."/>
            <person name="Reddy T."/>
            <person name="O'Malley R."/>
            <person name="Daum C."/>
            <person name="Shapiro N."/>
            <person name="Ivanova N."/>
            <person name="Kyrpides N."/>
            <person name="Woyke T."/>
        </authorList>
    </citation>
    <scope>NUCLEOTIDE SEQUENCE [LARGE SCALE GENOMIC DNA]</scope>
    <source>
        <strain evidence="2 3">AS2.23</strain>
    </source>
</reference>
<protein>
    <submittedName>
        <fullName evidence="2">Uncharacterized protein</fullName>
    </submittedName>
</protein>
<name>A0A7W4TJ00_KINRA</name>